<keyword evidence="2" id="KW-1185">Reference proteome</keyword>
<dbReference type="EMBL" id="WUPT01000002">
    <property type="protein sequence ID" value="MXQ09029.1"/>
    <property type="molecule type" value="Genomic_DNA"/>
</dbReference>
<reference evidence="1 2" key="1">
    <citation type="submission" date="2019-12" db="EMBL/GenBank/DDBJ databases">
        <authorList>
            <person name="Lee S.D."/>
        </authorList>
    </citation>
    <scope>NUCLEOTIDE SEQUENCE [LARGE SCALE GENOMIC DNA]</scope>
    <source>
        <strain evidence="1 2">GH1-50</strain>
    </source>
</reference>
<evidence type="ECO:0000313" key="2">
    <source>
        <dbReference type="Proteomes" id="UP000480350"/>
    </source>
</evidence>
<protein>
    <submittedName>
        <fullName evidence="1">Uncharacterized protein</fullName>
    </submittedName>
</protein>
<dbReference type="RefSeq" id="WP_160764892.1">
    <property type="nucleotide sequence ID" value="NZ_WUPT01000002.1"/>
</dbReference>
<gene>
    <name evidence="1" type="ORF">GQ651_14370</name>
</gene>
<dbReference type="Proteomes" id="UP000480350">
    <property type="component" value="Unassembled WGS sequence"/>
</dbReference>
<evidence type="ECO:0000313" key="1">
    <source>
        <dbReference type="EMBL" id="MXQ09029.1"/>
    </source>
</evidence>
<organism evidence="1 2">
    <name type="scientific">Kangsaoukella pontilimi</name>
    <dbReference type="NCBI Taxonomy" id="2691042"/>
    <lineage>
        <taxon>Bacteria</taxon>
        <taxon>Pseudomonadati</taxon>
        <taxon>Pseudomonadota</taxon>
        <taxon>Alphaproteobacteria</taxon>
        <taxon>Rhodobacterales</taxon>
        <taxon>Paracoccaceae</taxon>
        <taxon>Kangsaoukella</taxon>
    </lineage>
</organism>
<accession>A0A7C9II08</accession>
<sequence>MASGEISPFFQNEQKNGAVGANHPATNCDGILQSPIGLIFVMDDENCEIISIDCGLLCVQMMFVFRSCDFALRRCLFGQWSENRAFNVYEYWPATAG</sequence>
<comment type="caution">
    <text evidence="1">The sequence shown here is derived from an EMBL/GenBank/DDBJ whole genome shotgun (WGS) entry which is preliminary data.</text>
</comment>
<name>A0A7C9II08_9RHOB</name>
<reference evidence="1 2" key="2">
    <citation type="submission" date="2020-03" db="EMBL/GenBank/DDBJ databases">
        <title>Kangsaoukella pontilimi gen. nov., sp. nov., a new member of the family Rhodobacteraceae isolated from a tidal mudflat.</title>
        <authorList>
            <person name="Kim I.S."/>
        </authorList>
    </citation>
    <scope>NUCLEOTIDE SEQUENCE [LARGE SCALE GENOMIC DNA]</scope>
    <source>
        <strain evidence="1 2">GH1-50</strain>
    </source>
</reference>
<proteinExistence type="predicted"/>
<dbReference type="AlphaFoldDB" id="A0A7C9II08"/>